<comment type="similarity">
    <text evidence="1">Belongs to the TPP enzyme family.</text>
</comment>
<dbReference type="Gene3D" id="3.40.50.970">
    <property type="match status" value="1"/>
</dbReference>
<feature type="non-terminal residue" evidence="3">
    <location>
        <position position="159"/>
    </location>
</feature>
<reference evidence="3 4" key="1">
    <citation type="submission" date="2009-05" db="EMBL/GenBank/DDBJ databases">
        <title>The draft genome of Acidovorax delafieldii 2AN.</title>
        <authorList>
            <consortium name="US DOE Joint Genome Institute (JGI-PGF)"/>
            <person name="Lucas S."/>
            <person name="Copeland A."/>
            <person name="Lapidus A."/>
            <person name="Glavina del Rio T."/>
            <person name="Tice H."/>
            <person name="Bruce D."/>
            <person name="Goodwin L."/>
            <person name="Pitluck S."/>
            <person name="Larimer F."/>
            <person name="Land M.L."/>
            <person name="Hauser L."/>
            <person name="Shelobolina E.S."/>
            <person name="Picardal F."/>
            <person name="Roden E."/>
            <person name="Emerson D."/>
        </authorList>
    </citation>
    <scope>NUCLEOTIDE SEQUENCE [LARGE SCALE GENOMIC DNA]</scope>
    <source>
        <strain evidence="3 4">2AN</strain>
    </source>
</reference>
<dbReference type="PANTHER" id="PTHR18968">
    <property type="entry name" value="THIAMINE PYROPHOSPHATE ENZYMES"/>
    <property type="match status" value="1"/>
</dbReference>
<dbReference type="GO" id="GO:0050660">
    <property type="term" value="F:flavin adenine dinucleotide binding"/>
    <property type="evidence" value="ECO:0007669"/>
    <property type="project" value="TreeGrafter"/>
</dbReference>
<dbReference type="AlphaFoldDB" id="C5TCS3"/>
<accession>C5TCS3</accession>
<evidence type="ECO:0000256" key="1">
    <source>
        <dbReference type="ARBA" id="ARBA00007812"/>
    </source>
</evidence>
<sequence length="159" mass="16414">MNGAQALMKTLADAGVEVCFTNPGTSEMHFVAALDSEPRMRAVLCLFEGVATGAADGYARMAGKPAATLLHLGCGLGNGLANLHNARKGKVPVVNIVGDHATTHTQYDAQLQSDIETVARNVSPGFVRTSQSTAQLCQDAVDAIAAARGLPGQVATLIL</sequence>
<dbReference type="PANTHER" id="PTHR18968:SF86">
    <property type="entry name" value="ACETOLACTATE SYNTHASE LARGE SUBUNIT ILVX-RELATED"/>
    <property type="match status" value="1"/>
</dbReference>
<dbReference type="SUPFAM" id="SSF52518">
    <property type="entry name" value="Thiamin diphosphate-binding fold (THDP-binding)"/>
    <property type="match status" value="1"/>
</dbReference>
<dbReference type="Proteomes" id="UP000003856">
    <property type="component" value="Unassembled WGS sequence"/>
</dbReference>
<dbReference type="RefSeq" id="WP_005801338.1">
    <property type="nucleotide sequence ID" value="NZ_ACQT01000508.1"/>
</dbReference>
<dbReference type="InterPro" id="IPR012001">
    <property type="entry name" value="Thiamin_PyroP_enz_TPP-bd_dom"/>
</dbReference>
<evidence type="ECO:0000313" key="4">
    <source>
        <dbReference type="Proteomes" id="UP000003856"/>
    </source>
</evidence>
<dbReference type="EMBL" id="ACQT01000508">
    <property type="protein sequence ID" value="EER57723.1"/>
    <property type="molecule type" value="Genomic_DNA"/>
</dbReference>
<name>C5TCS3_ACIDE</name>
<dbReference type="GO" id="GO:0003984">
    <property type="term" value="F:acetolactate synthase activity"/>
    <property type="evidence" value="ECO:0007669"/>
    <property type="project" value="TreeGrafter"/>
</dbReference>
<dbReference type="CDD" id="cd07035">
    <property type="entry name" value="TPP_PYR_POX_like"/>
    <property type="match status" value="1"/>
</dbReference>
<gene>
    <name evidence="3" type="ORF">AcdelDRAFT_4704</name>
</gene>
<organism evidence="3 4">
    <name type="scientific">Acidovorax delafieldii 2AN</name>
    <dbReference type="NCBI Taxonomy" id="573060"/>
    <lineage>
        <taxon>Bacteria</taxon>
        <taxon>Pseudomonadati</taxon>
        <taxon>Pseudomonadota</taxon>
        <taxon>Betaproteobacteria</taxon>
        <taxon>Burkholderiales</taxon>
        <taxon>Comamonadaceae</taxon>
        <taxon>Acidovorax</taxon>
    </lineage>
</organism>
<comment type="caution">
    <text evidence="3">The sequence shown here is derived from an EMBL/GenBank/DDBJ whole genome shotgun (WGS) entry which is preliminary data.</text>
</comment>
<dbReference type="Pfam" id="PF02776">
    <property type="entry name" value="TPP_enzyme_N"/>
    <property type="match status" value="1"/>
</dbReference>
<protein>
    <submittedName>
        <fullName evidence="3">Thiamine pyrophosphate protein TPP binding domain protein</fullName>
    </submittedName>
</protein>
<proteinExistence type="inferred from homology"/>
<evidence type="ECO:0000313" key="3">
    <source>
        <dbReference type="EMBL" id="EER57723.1"/>
    </source>
</evidence>
<evidence type="ECO:0000259" key="2">
    <source>
        <dbReference type="Pfam" id="PF02776"/>
    </source>
</evidence>
<dbReference type="InterPro" id="IPR029061">
    <property type="entry name" value="THDP-binding"/>
</dbReference>
<dbReference type="InterPro" id="IPR045229">
    <property type="entry name" value="TPP_enz"/>
</dbReference>
<feature type="domain" description="Thiamine pyrophosphate enzyme N-terminal TPP-binding" evidence="2">
    <location>
        <begin position="1"/>
        <end position="112"/>
    </location>
</feature>
<dbReference type="GO" id="GO:0030976">
    <property type="term" value="F:thiamine pyrophosphate binding"/>
    <property type="evidence" value="ECO:0007669"/>
    <property type="project" value="InterPro"/>
</dbReference>
<keyword evidence="4" id="KW-1185">Reference proteome</keyword>